<proteinExistence type="predicted"/>
<evidence type="ECO:0000313" key="1">
    <source>
        <dbReference type="EMBL" id="MFG6108371.1"/>
    </source>
</evidence>
<sequence length="157" mass="17208">MTLTLTLAAPSYALLQADTTCWKCGESTRVATIWVPSFTDTSDVEGPEDEPEIGGAATLRHIEDLDDNVTDHVREVATWLKPGHSETAEATYWANHCPHCDALQGDHFEMGVNGPFFFQHRAEADALELIPGRGPLTANASASQSEWMDWIALRLGL</sequence>
<dbReference type="Proteomes" id="UP001605261">
    <property type="component" value="Unassembled WGS sequence"/>
</dbReference>
<name>A0ABW7CV09_9GAMM</name>
<keyword evidence="2" id="KW-1185">Reference proteome</keyword>
<organism evidence="1 2">
    <name type="scientific">Stenotrophomonas nematodicola</name>
    <dbReference type="NCBI Taxonomy" id="2656746"/>
    <lineage>
        <taxon>Bacteria</taxon>
        <taxon>Pseudomonadati</taxon>
        <taxon>Pseudomonadota</taxon>
        <taxon>Gammaproteobacteria</taxon>
        <taxon>Lysobacterales</taxon>
        <taxon>Lysobacteraceae</taxon>
        <taxon>Stenotrophomonas</taxon>
    </lineage>
</organism>
<dbReference type="RefSeq" id="WP_394161537.1">
    <property type="nucleotide sequence ID" value="NZ_JBHGCJ010000002.1"/>
</dbReference>
<gene>
    <name evidence="1" type="ORF">ACEU0G_002310</name>
</gene>
<dbReference type="EMBL" id="JBHGCJ010000002">
    <property type="protein sequence ID" value="MFG6108371.1"/>
    <property type="molecule type" value="Genomic_DNA"/>
</dbReference>
<protein>
    <submittedName>
        <fullName evidence="1">Uncharacterized protein</fullName>
    </submittedName>
</protein>
<reference evidence="1 2" key="1">
    <citation type="submission" date="2024-09" db="EMBL/GenBank/DDBJ databases">
        <authorList>
            <consortium name="All-Russian atlas of soil microorganisms"/>
            <consortium name="as a basis for the search for new antimicrobial producers and enzymes with unique properties"/>
            <person name="Sokolova E.A."/>
            <person name="Voronina E.N."/>
        </authorList>
    </citation>
    <scope>NUCLEOTIDE SEQUENCE [LARGE SCALE GENOMIC DNA]</scope>
    <source>
        <strain evidence="1 2">AF-22b-331.1</strain>
    </source>
</reference>
<evidence type="ECO:0000313" key="2">
    <source>
        <dbReference type="Proteomes" id="UP001605261"/>
    </source>
</evidence>
<accession>A0ABW7CV09</accession>
<comment type="caution">
    <text evidence="1">The sequence shown here is derived from an EMBL/GenBank/DDBJ whole genome shotgun (WGS) entry which is preliminary data.</text>
</comment>